<gene>
    <name evidence="15" type="ORF">SAMN04487884_11593</name>
</gene>
<keyword evidence="5" id="KW-0808">Transferase</keyword>
<evidence type="ECO:0000256" key="12">
    <source>
        <dbReference type="SAM" id="Phobius"/>
    </source>
</evidence>
<dbReference type="InterPro" id="IPR003352">
    <property type="entry name" value="PTS_EIIC"/>
</dbReference>
<dbReference type="PROSITE" id="PS51098">
    <property type="entry name" value="PTS_EIIB_TYPE_1"/>
    <property type="match status" value="1"/>
</dbReference>
<evidence type="ECO:0000256" key="1">
    <source>
        <dbReference type="ARBA" id="ARBA00004651"/>
    </source>
</evidence>
<dbReference type="InterPro" id="IPR018113">
    <property type="entry name" value="PTrfase_EIIB_Cys"/>
</dbReference>
<dbReference type="GO" id="GO:0008982">
    <property type="term" value="F:protein-N(PI)-phosphohistidine-sugar phosphotransferase activity"/>
    <property type="evidence" value="ECO:0007669"/>
    <property type="project" value="InterPro"/>
</dbReference>
<dbReference type="EMBL" id="FOGJ01000015">
    <property type="protein sequence ID" value="SER99096.1"/>
    <property type="molecule type" value="Genomic_DNA"/>
</dbReference>
<feature type="domain" description="PTS EIIC type-1" evidence="14">
    <location>
        <begin position="114"/>
        <end position="474"/>
    </location>
</feature>
<dbReference type="GO" id="GO:0009401">
    <property type="term" value="P:phosphoenolpyruvate-dependent sugar phosphotransferase system"/>
    <property type="evidence" value="ECO:0007669"/>
    <property type="project" value="UniProtKB-KW"/>
</dbReference>
<dbReference type="PANTHER" id="PTHR30175:SF3">
    <property type="entry name" value="PTS SYSTEM N-ACETYLMURAMIC ACID-SPECIFIC EIIBC COMPONENT"/>
    <property type="match status" value="1"/>
</dbReference>
<reference evidence="15 16" key="1">
    <citation type="submission" date="2016-10" db="EMBL/GenBank/DDBJ databases">
        <authorList>
            <person name="de Groot N.N."/>
        </authorList>
    </citation>
    <scope>NUCLEOTIDE SEQUENCE [LARGE SCALE GENOMIC DNA]</scope>
    <source>
        <strain evidence="15 16">AR40</strain>
    </source>
</reference>
<dbReference type="InterPro" id="IPR036878">
    <property type="entry name" value="Glu_permease_IIB"/>
</dbReference>
<feature type="active site" description="Phosphocysteine intermediate; for EIIB activity" evidence="11">
    <location>
        <position position="26"/>
    </location>
</feature>
<feature type="transmembrane region" description="Helical" evidence="12">
    <location>
        <begin position="338"/>
        <end position="359"/>
    </location>
</feature>
<evidence type="ECO:0000256" key="5">
    <source>
        <dbReference type="ARBA" id="ARBA00022679"/>
    </source>
</evidence>
<feature type="transmembrane region" description="Helical" evidence="12">
    <location>
        <begin position="437"/>
        <end position="458"/>
    </location>
</feature>
<evidence type="ECO:0000256" key="11">
    <source>
        <dbReference type="PROSITE-ProRule" id="PRU00421"/>
    </source>
</evidence>
<dbReference type="GO" id="GO:0016301">
    <property type="term" value="F:kinase activity"/>
    <property type="evidence" value="ECO:0007669"/>
    <property type="project" value="UniProtKB-KW"/>
</dbReference>
<protein>
    <submittedName>
        <fullName evidence="15">PTS system IIB component, Glc family /PTS system IIC component, Glc family</fullName>
    </submittedName>
</protein>
<evidence type="ECO:0000256" key="7">
    <source>
        <dbReference type="ARBA" id="ARBA00022692"/>
    </source>
</evidence>
<evidence type="ECO:0000259" key="13">
    <source>
        <dbReference type="PROSITE" id="PS51098"/>
    </source>
</evidence>
<evidence type="ECO:0000256" key="10">
    <source>
        <dbReference type="ARBA" id="ARBA00023136"/>
    </source>
</evidence>
<evidence type="ECO:0000256" key="6">
    <source>
        <dbReference type="ARBA" id="ARBA00022683"/>
    </source>
</evidence>
<evidence type="ECO:0000256" key="9">
    <source>
        <dbReference type="ARBA" id="ARBA00022989"/>
    </source>
</evidence>
<feature type="transmembrane region" description="Helical" evidence="12">
    <location>
        <begin position="157"/>
        <end position="177"/>
    </location>
</feature>
<dbReference type="InterPro" id="IPR050558">
    <property type="entry name" value="PTS_Sugar-Specific_Components"/>
</dbReference>
<dbReference type="RefSeq" id="WP_074756680.1">
    <property type="nucleotide sequence ID" value="NZ_FOGJ01000015.1"/>
</dbReference>
<dbReference type="PROSITE" id="PS01035">
    <property type="entry name" value="PTS_EIIB_TYPE_1_CYS"/>
    <property type="match status" value="1"/>
</dbReference>
<keyword evidence="10 12" id="KW-0472">Membrane</keyword>
<keyword evidence="6" id="KW-0598">Phosphotransferase system</keyword>
<organism evidence="15 16">
    <name type="scientific">Butyrivibrio fibrisolvens</name>
    <dbReference type="NCBI Taxonomy" id="831"/>
    <lineage>
        <taxon>Bacteria</taxon>
        <taxon>Bacillati</taxon>
        <taxon>Bacillota</taxon>
        <taxon>Clostridia</taxon>
        <taxon>Lachnospirales</taxon>
        <taxon>Lachnospiraceae</taxon>
        <taxon>Butyrivibrio</taxon>
    </lineage>
</organism>
<dbReference type="Pfam" id="PF02378">
    <property type="entry name" value="PTS_EIIC"/>
    <property type="match status" value="1"/>
</dbReference>
<feature type="transmembrane region" description="Helical" evidence="12">
    <location>
        <begin position="184"/>
        <end position="203"/>
    </location>
</feature>
<evidence type="ECO:0000313" key="16">
    <source>
        <dbReference type="Proteomes" id="UP000182584"/>
    </source>
</evidence>
<comment type="subcellular location">
    <subcellularLocation>
        <location evidence="1">Cell membrane</location>
        <topology evidence="1">Multi-pass membrane protein</topology>
    </subcellularLocation>
</comment>
<feature type="transmembrane region" description="Helical" evidence="12">
    <location>
        <begin position="116"/>
        <end position="137"/>
    </location>
</feature>
<feature type="transmembrane region" description="Helical" evidence="12">
    <location>
        <begin position="252"/>
        <end position="277"/>
    </location>
</feature>
<proteinExistence type="predicted"/>
<feature type="transmembrane region" description="Helical" evidence="12">
    <location>
        <begin position="396"/>
        <end position="417"/>
    </location>
</feature>
<dbReference type="SUPFAM" id="SSF55604">
    <property type="entry name" value="Glucose permease domain IIB"/>
    <property type="match status" value="1"/>
</dbReference>
<keyword evidence="4" id="KW-0762">Sugar transport</keyword>
<dbReference type="InterPro" id="IPR001996">
    <property type="entry name" value="PTS_IIB_1"/>
</dbReference>
<keyword evidence="9 12" id="KW-1133">Transmembrane helix</keyword>
<dbReference type="FunFam" id="3.30.1360.60:FF:000001">
    <property type="entry name" value="PTS system glucose-specific IIBC component PtsG"/>
    <property type="match status" value="1"/>
</dbReference>
<evidence type="ECO:0000256" key="3">
    <source>
        <dbReference type="ARBA" id="ARBA00022475"/>
    </source>
</evidence>
<keyword evidence="7 12" id="KW-0812">Transmembrane</keyword>
<dbReference type="GO" id="GO:0005886">
    <property type="term" value="C:plasma membrane"/>
    <property type="evidence" value="ECO:0007669"/>
    <property type="project" value="UniProtKB-SubCell"/>
</dbReference>
<dbReference type="GO" id="GO:0090588">
    <property type="term" value="F:protein-phosphocysteine-N-acetylmuramate phosphotransferase system transporter activity"/>
    <property type="evidence" value="ECO:0007669"/>
    <property type="project" value="TreeGrafter"/>
</dbReference>
<dbReference type="PROSITE" id="PS51103">
    <property type="entry name" value="PTS_EIIC_TYPE_1"/>
    <property type="match status" value="1"/>
</dbReference>
<dbReference type="OrthoDB" id="92465at2"/>
<name>A0A1H9TPI2_BUTFI</name>
<dbReference type="AlphaFoldDB" id="A0A1H9TPI2"/>
<evidence type="ECO:0000256" key="8">
    <source>
        <dbReference type="ARBA" id="ARBA00022777"/>
    </source>
</evidence>
<dbReference type="Proteomes" id="UP000182584">
    <property type="component" value="Unassembled WGS sequence"/>
</dbReference>
<dbReference type="PANTHER" id="PTHR30175">
    <property type="entry name" value="PHOSPHOTRANSFERASE SYSTEM TRANSPORT PROTEIN"/>
    <property type="match status" value="1"/>
</dbReference>
<feature type="transmembrane region" description="Helical" evidence="12">
    <location>
        <begin position="307"/>
        <end position="326"/>
    </location>
</feature>
<dbReference type="Gene3D" id="3.30.1360.60">
    <property type="entry name" value="Glucose permease domain IIB"/>
    <property type="match status" value="1"/>
</dbReference>
<dbReference type="Pfam" id="PF00367">
    <property type="entry name" value="PTS_EIIB"/>
    <property type="match status" value="1"/>
</dbReference>
<keyword evidence="2" id="KW-0813">Transport</keyword>
<evidence type="ECO:0000256" key="2">
    <source>
        <dbReference type="ARBA" id="ARBA00022448"/>
    </source>
</evidence>
<feature type="transmembrane region" description="Helical" evidence="12">
    <location>
        <begin position="283"/>
        <end position="302"/>
    </location>
</feature>
<dbReference type="CDD" id="cd00212">
    <property type="entry name" value="PTS_IIB_glc"/>
    <property type="match status" value="1"/>
</dbReference>
<keyword evidence="8" id="KW-0418">Kinase</keyword>
<evidence type="ECO:0000313" key="15">
    <source>
        <dbReference type="EMBL" id="SER99096.1"/>
    </source>
</evidence>
<accession>A0A1H9TPI2</accession>
<dbReference type="InterPro" id="IPR013013">
    <property type="entry name" value="PTS_EIIC_1"/>
</dbReference>
<keyword evidence="3" id="KW-1003">Cell membrane</keyword>
<evidence type="ECO:0000256" key="4">
    <source>
        <dbReference type="ARBA" id="ARBA00022597"/>
    </source>
</evidence>
<evidence type="ECO:0000259" key="14">
    <source>
        <dbReference type="PROSITE" id="PS51103"/>
    </source>
</evidence>
<sequence>MNVKEVSKKLFDLLGGKANITSNEACMTRLRVGVKDLSLVDVDQIRKLEGVMGVVESDTLQIVFGPGTVNKILDEFSKLTGLAKGSVSDVNEVASQNKAAQKAKYNKPVQNFLKRIANIFVPLLPGIIAAGLINGLTNVINVSTHGALSGIWWYESIHTMGWALFAYLAIFVGYNACREFGGSPVLGGIAGAICISNAAMPLLASYNDAQITLPMTGAPYNPANGGLIAALIAGVFFAWMEKKIRRVMPSLIDTFVSPLLVLIIGSLAVVIVIQPLGAILTKAIYAIMNFVYGSLGVVGGYILSAGFLPLVAVGLHQALTPIHAMLNDPAGPTNGINYLLPILMMAGGGQVGAGLALYVKTKNKKLKRFIRDSIPVGILGIGEPLMYAVTLPLGKAFVTACLGAGFGGIVASLFHVGTVSQGVSGLFGLLIVEPGHQLQYVIAMLCAYVGGFIVTWLFGVDEERINEIYGEDKAESEERKVKKVS</sequence>
<feature type="domain" description="PTS EIIB type-1" evidence="13">
    <location>
        <begin position="4"/>
        <end position="86"/>
    </location>
</feature>
<feature type="transmembrane region" description="Helical" evidence="12">
    <location>
        <begin position="223"/>
        <end position="240"/>
    </location>
</feature>